<evidence type="ECO:0000313" key="2">
    <source>
        <dbReference type="Proteomes" id="UP000217265"/>
    </source>
</evidence>
<protein>
    <submittedName>
        <fullName evidence="1">Uncharacterized protein</fullName>
    </submittedName>
</protein>
<organism evidence="1 2">
    <name type="scientific">Nibricoccus aquaticus</name>
    <dbReference type="NCBI Taxonomy" id="2576891"/>
    <lineage>
        <taxon>Bacteria</taxon>
        <taxon>Pseudomonadati</taxon>
        <taxon>Verrucomicrobiota</taxon>
        <taxon>Opitutia</taxon>
        <taxon>Opitutales</taxon>
        <taxon>Opitutaceae</taxon>
        <taxon>Nibricoccus</taxon>
    </lineage>
</organism>
<proteinExistence type="predicted"/>
<dbReference type="Proteomes" id="UP000217265">
    <property type="component" value="Chromosome"/>
</dbReference>
<keyword evidence="2" id="KW-1185">Reference proteome</keyword>
<gene>
    <name evidence="1" type="ORF">CMV30_17195</name>
</gene>
<name>A0A290QA24_9BACT</name>
<accession>A0A290QA24</accession>
<sequence length="98" mass="10362">MVEGRRFRERANPVFFFRAATLCGGDFTHGFAQTPGTQDEIGGGMFGQAAFVGVQLGNELIHGGTDGFKMLEDPGAVSLQRANRSEVDAIGDVDAVVA</sequence>
<dbReference type="EMBL" id="CP023344">
    <property type="protein sequence ID" value="ATC65545.1"/>
    <property type="molecule type" value="Genomic_DNA"/>
</dbReference>
<evidence type="ECO:0000313" key="1">
    <source>
        <dbReference type="EMBL" id="ATC65545.1"/>
    </source>
</evidence>
<reference evidence="1 2" key="1">
    <citation type="submission" date="2017-09" db="EMBL/GenBank/DDBJ databases">
        <title>Complete genome sequence of Verrucomicrobial strain HZ-65, isolated from freshwater.</title>
        <authorList>
            <person name="Choi A."/>
        </authorList>
    </citation>
    <scope>NUCLEOTIDE SEQUENCE [LARGE SCALE GENOMIC DNA]</scope>
    <source>
        <strain evidence="1 2">HZ-65</strain>
    </source>
</reference>
<dbReference type="AlphaFoldDB" id="A0A290QA24"/>
<dbReference type="KEGG" id="vbh:CMV30_17195"/>